<name>A0A397GJP7_9GLOM</name>
<dbReference type="PANTHER" id="PTHR31511:SF12">
    <property type="entry name" value="RHO TERMINATION FACTOR N-TERMINAL DOMAIN-CONTAINING PROTEIN"/>
    <property type="match status" value="1"/>
</dbReference>
<dbReference type="OrthoDB" id="2421800at2759"/>
<organism evidence="2 3">
    <name type="scientific">Diversispora epigaea</name>
    <dbReference type="NCBI Taxonomy" id="1348612"/>
    <lineage>
        <taxon>Eukaryota</taxon>
        <taxon>Fungi</taxon>
        <taxon>Fungi incertae sedis</taxon>
        <taxon>Mucoromycota</taxon>
        <taxon>Glomeromycotina</taxon>
        <taxon>Glomeromycetes</taxon>
        <taxon>Diversisporales</taxon>
        <taxon>Diversisporaceae</taxon>
        <taxon>Diversispora</taxon>
    </lineage>
</organism>
<sequence>MEFLQDLGYLDYIQEVAEEIWPELGGDLLADKAKSKKFVSEEYIDGRFSIQHQIPTGDILFEETVVGDPDRPHRNQSTLSKWEVIVPSSENPDYSFNEAIEDFKKYAKVPYMPQLMASARKQITSVLKAELQRKNQIKSTIVVYCNYMKIPKAKKGGLQPPIYIQPHHRGGMRAILSEQDIDEHLTLSAGEIDKKIEKFLNNGSGLYLAEGGSYKPIPKKLANTKCTINPDNSKTRDDMCLKYALGAYFAYNEGVKVHLEHLSYNPDISINVWEWKEKTTTPKTVITSKNFYIPNSCQVAGCEHPRPNECITKRPHIIHLMALTDINKSSDIGKYGQRNHFLWIKNVDGLVFKDTKYNGKKYLCYKCTLSFRFEKSRDYHKDHCHRLGEALQKVKMPTKDKNDIEKFINYKRMIYAPCVIKADFESDNKKCNESYGGNMRKYAEQKANSFCYIVHWIDSGETWGPFTY</sequence>
<evidence type="ECO:0000313" key="2">
    <source>
        <dbReference type="EMBL" id="RHZ49273.1"/>
    </source>
</evidence>
<evidence type="ECO:0000313" key="3">
    <source>
        <dbReference type="Proteomes" id="UP000266861"/>
    </source>
</evidence>
<protein>
    <recommendedName>
        <fullName evidence="1">C2H2-type domain-containing protein</fullName>
    </recommendedName>
</protein>
<gene>
    <name evidence="2" type="ORF">Glove_526g3</name>
</gene>
<dbReference type="PANTHER" id="PTHR31511">
    <property type="entry name" value="PROTEIN CBG23764"/>
    <property type="match status" value="1"/>
</dbReference>
<evidence type="ECO:0000259" key="1">
    <source>
        <dbReference type="PROSITE" id="PS00028"/>
    </source>
</evidence>
<dbReference type="Proteomes" id="UP000266861">
    <property type="component" value="Unassembled WGS sequence"/>
</dbReference>
<dbReference type="EMBL" id="PQFF01000452">
    <property type="protein sequence ID" value="RHZ49273.1"/>
    <property type="molecule type" value="Genomic_DNA"/>
</dbReference>
<dbReference type="InterPro" id="IPR013087">
    <property type="entry name" value="Znf_C2H2_type"/>
</dbReference>
<dbReference type="AlphaFoldDB" id="A0A397GJP7"/>
<comment type="caution">
    <text evidence="2">The sequence shown here is derived from an EMBL/GenBank/DDBJ whole genome shotgun (WGS) entry which is preliminary data.</text>
</comment>
<dbReference type="PROSITE" id="PS00028">
    <property type="entry name" value="ZINC_FINGER_C2H2_1"/>
    <property type="match status" value="1"/>
</dbReference>
<reference evidence="2 3" key="1">
    <citation type="submission" date="2018-08" db="EMBL/GenBank/DDBJ databases">
        <title>Genome and evolution of the arbuscular mycorrhizal fungus Diversispora epigaea (formerly Glomus versiforme) and its bacterial endosymbionts.</title>
        <authorList>
            <person name="Sun X."/>
            <person name="Fei Z."/>
            <person name="Harrison M."/>
        </authorList>
    </citation>
    <scope>NUCLEOTIDE SEQUENCE [LARGE SCALE GENOMIC DNA]</scope>
    <source>
        <strain evidence="2 3">IT104</strain>
    </source>
</reference>
<proteinExistence type="predicted"/>
<keyword evidence="3" id="KW-1185">Reference proteome</keyword>
<accession>A0A397GJP7</accession>
<feature type="domain" description="C2H2-type" evidence="1">
    <location>
        <begin position="364"/>
        <end position="385"/>
    </location>
</feature>
<dbReference type="STRING" id="1348612.A0A397GJP7"/>